<dbReference type="PROSITE" id="PS50088">
    <property type="entry name" value="ANK_REPEAT"/>
    <property type="match status" value="1"/>
</dbReference>
<dbReference type="AlphaFoldDB" id="A0A1J4KN65"/>
<dbReference type="Pfam" id="PF00023">
    <property type="entry name" value="Ank"/>
    <property type="match status" value="1"/>
</dbReference>
<evidence type="ECO:0000313" key="4">
    <source>
        <dbReference type="Proteomes" id="UP000179807"/>
    </source>
</evidence>
<dbReference type="PROSITE" id="PS50297">
    <property type="entry name" value="ANK_REP_REGION"/>
    <property type="match status" value="1"/>
</dbReference>
<dbReference type="InterPro" id="IPR036770">
    <property type="entry name" value="Ankyrin_rpt-contain_sf"/>
</dbReference>
<evidence type="ECO:0000256" key="2">
    <source>
        <dbReference type="SAM" id="Phobius"/>
    </source>
</evidence>
<keyword evidence="2" id="KW-1133">Transmembrane helix</keyword>
<dbReference type="SMART" id="SM00248">
    <property type="entry name" value="ANK"/>
    <property type="match status" value="1"/>
</dbReference>
<gene>
    <name evidence="3" type="ORF">TRFO_01194</name>
</gene>
<dbReference type="Proteomes" id="UP000179807">
    <property type="component" value="Unassembled WGS sequence"/>
</dbReference>
<dbReference type="SUPFAM" id="SSF48403">
    <property type="entry name" value="Ankyrin repeat"/>
    <property type="match status" value="1"/>
</dbReference>
<dbReference type="EMBL" id="MLAK01000593">
    <property type="protein sequence ID" value="OHT11236.1"/>
    <property type="molecule type" value="Genomic_DNA"/>
</dbReference>
<keyword evidence="4" id="KW-1185">Reference proteome</keyword>
<reference evidence="3" key="1">
    <citation type="submission" date="2016-10" db="EMBL/GenBank/DDBJ databases">
        <authorList>
            <person name="Benchimol M."/>
            <person name="Almeida L.G."/>
            <person name="Vasconcelos A.T."/>
            <person name="Perreira-Neves A."/>
            <person name="Rosa I.A."/>
            <person name="Tasca T."/>
            <person name="Bogo M.R."/>
            <person name="de Souza W."/>
        </authorList>
    </citation>
    <scope>NUCLEOTIDE SEQUENCE [LARGE SCALE GENOMIC DNA]</scope>
    <source>
        <strain evidence="3">K</strain>
    </source>
</reference>
<feature type="transmembrane region" description="Helical" evidence="2">
    <location>
        <begin position="47"/>
        <end position="67"/>
    </location>
</feature>
<sequence length="70" mass="7767">MDAGFLVDAISVDEYAPLHYAALSGSLEAAAVLLSHGADPNYAPKNVFIYFFYSVLFEYLLYDTFIFNSS</sequence>
<dbReference type="InterPro" id="IPR002110">
    <property type="entry name" value="Ankyrin_rpt"/>
</dbReference>
<comment type="caution">
    <text evidence="3">The sequence shown here is derived from an EMBL/GenBank/DDBJ whole genome shotgun (WGS) entry which is preliminary data.</text>
</comment>
<dbReference type="OrthoDB" id="539213at2759"/>
<keyword evidence="2" id="KW-0812">Transmembrane</keyword>
<dbReference type="Gene3D" id="1.25.40.20">
    <property type="entry name" value="Ankyrin repeat-containing domain"/>
    <property type="match status" value="1"/>
</dbReference>
<protein>
    <submittedName>
        <fullName evidence="3">Uncharacterized protein</fullName>
    </submittedName>
</protein>
<evidence type="ECO:0000256" key="1">
    <source>
        <dbReference type="PROSITE-ProRule" id="PRU00023"/>
    </source>
</evidence>
<accession>A0A1J4KN65</accession>
<feature type="repeat" description="ANK" evidence="1">
    <location>
        <begin position="13"/>
        <end position="45"/>
    </location>
</feature>
<keyword evidence="2" id="KW-0472">Membrane</keyword>
<dbReference type="RefSeq" id="XP_068364372.1">
    <property type="nucleotide sequence ID" value="XM_068489961.1"/>
</dbReference>
<organism evidence="3 4">
    <name type="scientific">Tritrichomonas foetus</name>
    <dbReference type="NCBI Taxonomy" id="1144522"/>
    <lineage>
        <taxon>Eukaryota</taxon>
        <taxon>Metamonada</taxon>
        <taxon>Parabasalia</taxon>
        <taxon>Tritrichomonadida</taxon>
        <taxon>Tritrichomonadidae</taxon>
        <taxon>Tritrichomonas</taxon>
    </lineage>
</organism>
<dbReference type="VEuPathDB" id="TrichDB:TRFO_01194"/>
<keyword evidence="1" id="KW-0040">ANK repeat</keyword>
<name>A0A1J4KN65_9EUKA</name>
<evidence type="ECO:0000313" key="3">
    <source>
        <dbReference type="EMBL" id="OHT11236.1"/>
    </source>
</evidence>
<dbReference type="GeneID" id="94824665"/>
<proteinExistence type="predicted"/>